<feature type="domain" description="Glycoside hydrolase family 3 C-terminal" evidence="8">
    <location>
        <begin position="468"/>
        <end position="607"/>
    </location>
</feature>
<feature type="domain" description="Glycoside hydrolase family 3 N-terminal" evidence="7">
    <location>
        <begin position="91"/>
        <end position="396"/>
    </location>
</feature>
<keyword evidence="5" id="KW-0378">Hydrolase</keyword>
<comment type="similarity">
    <text evidence="2">Belongs to the glycosyl hydrolase 3 family.</text>
</comment>
<dbReference type="GO" id="GO:0009251">
    <property type="term" value="P:glucan catabolic process"/>
    <property type="evidence" value="ECO:0007669"/>
    <property type="project" value="TreeGrafter"/>
</dbReference>
<dbReference type="GO" id="GO:0008422">
    <property type="term" value="F:beta-glucosidase activity"/>
    <property type="evidence" value="ECO:0007669"/>
    <property type="project" value="UniProtKB-EC"/>
</dbReference>
<dbReference type="Proteomes" id="UP000248806">
    <property type="component" value="Unassembled WGS sequence"/>
</dbReference>
<name>A0A326U5S0_THEHA</name>
<dbReference type="RefSeq" id="WP_111323366.1">
    <property type="nucleotide sequence ID" value="NZ_BIFX01000001.1"/>
</dbReference>
<dbReference type="InterPro" id="IPR002772">
    <property type="entry name" value="Glyco_hydro_3_C"/>
</dbReference>
<dbReference type="InterPro" id="IPR017853">
    <property type="entry name" value="GH"/>
</dbReference>
<dbReference type="InterPro" id="IPR036962">
    <property type="entry name" value="Glyco_hydro_3_N_sf"/>
</dbReference>
<organism evidence="9 10">
    <name type="scientific">Thermosporothrix hazakensis</name>
    <dbReference type="NCBI Taxonomy" id="644383"/>
    <lineage>
        <taxon>Bacteria</taxon>
        <taxon>Bacillati</taxon>
        <taxon>Chloroflexota</taxon>
        <taxon>Ktedonobacteria</taxon>
        <taxon>Ktedonobacterales</taxon>
        <taxon>Thermosporotrichaceae</taxon>
        <taxon>Thermosporothrix</taxon>
    </lineage>
</organism>
<evidence type="ECO:0000256" key="3">
    <source>
        <dbReference type="ARBA" id="ARBA00012744"/>
    </source>
</evidence>
<dbReference type="SUPFAM" id="SSF52279">
    <property type="entry name" value="Beta-D-glucan exohydrolase, C-terminal domain"/>
    <property type="match status" value="1"/>
</dbReference>
<evidence type="ECO:0000256" key="1">
    <source>
        <dbReference type="ARBA" id="ARBA00000448"/>
    </source>
</evidence>
<keyword evidence="6" id="KW-0326">Glycosidase</keyword>
<dbReference type="Gene3D" id="3.20.20.300">
    <property type="entry name" value="Glycoside hydrolase, family 3, N-terminal domain"/>
    <property type="match status" value="1"/>
</dbReference>
<dbReference type="Gene3D" id="3.40.50.1700">
    <property type="entry name" value="Glycoside hydrolase family 3 C-terminal domain"/>
    <property type="match status" value="1"/>
</dbReference>
<dbReference type="AlphaFoldDB" id="A0A326U5S0"/>
<evidence type="ECO:0000256" key="2">
    <source>
        <dbReference type="ARBA" id="ARBA00005336"/>
    </source>
</evidence>
<dbReference type="PANTHER" id="PTHR30620">
    <property type="entry name" value="PERIPLASMIC BETA-GLUCOSIDASE-RELATED"/>
    <property type="match status" value="1"/>
</dbReference>
<dbReference type="EC" id="3.2.1.21" evidence="3"/>
<dbReference type="InterPro" id="IPR001764">
    <property type="entry name" value="Glyco_hydro_3_N"/>
</dbReference>
<dbReference type="InterPro" id="IPR051915">
    <property type="entry name" value="Cellulose_Degrad_GH3"/>
</dbReference>
<keyword evidence="10" id="KW-1185">Reference proteome</keyword>
<evidence type="ECO:0000256" key="6">
    <source>
        <dbReference type="ARBA" id="ARBA00023295"/>
    </source>
</evidence>
<proteinExistence type="inferred from homology"/>
<comment type="caution">
    <text evidence="9">The sequence shown here is derived from an EMBL/GenBank/DDBJ whole genome shotgun (WGS) entry which is preliminary data.</text>
</comment>
<sequence>MTVKTLKTDDGFEFRDLNKNGRLDPYEDPRRPIEERVEDLLSQMTLEEKAGMLFQTMIGMNPDGTLKEAVEDMNPVPTSEMVKGRLMNHFNVLAITDPKSTAEWHNRLQALAEETRLGIPVTISSDPRHAFSNNPLASLMTQSFSQWPEPIGLAALDNPELVQRFADIARQEYLAVGIRVALHPQIDLATEPRWSRISGTFGEDAELTSRMVAAYIRGFQGEEVGPESVACMTKHFPGGGPQKDGEDPHFSYGKDQVYPGNNFEYHLKPFEAAFKAGTSQIMPYYGRPLGLDNIEEVGFGFNKDVITGLLRERYGFDGIVCTDWGLLTDAQMDGFVFEARAWGVEHLSTEERAKKALDAGVDQFGGEACPEVIVKLVRSGQIPESRLDVSVRRLLREKFRLGLFDNPYVDAEAAPSIVGKPEFRAAGEQAQRKAFVLLKNSEHILPLQKRPGLKIYIENIAPEAAREYGDVVSSPAEADIAILRLQAPYEQRDGMFLERLFHTGDLSFPEAEKQRILSVLKQVPTVVDIFLDRPAVIPEIAEHSAALLANFGANDRALLDVVFGHAAPEGKLPFELPSSMEAVLKQKPDVPYDSESPLFPFGFGLSY</sequence>
<dbReference type="PANTHER" id="PTHR30620:SF16">
    <property type="entry name" value="LYSOSOMAL BETA GLUCOSIDASE"/>
    <property type="match status" value="1"/>
</dbReference>
<dbReference type="InterPro" id="IPR036881">
    <property type="entry name" value="Glyco_hydro_3_C_sf"/>
</dbReference>
<dbReference type="EMBL" id="QKUF01000009">
    <property type="protein sequence ID" value="PZW29306.1"/>
    <property type="molecule type" value="Genomic_DNA"/>
</dbReference>
<dbReference type="Pfam" id="PF01915">
    <property type="entry name" value="Glyco_hydro_3_C"/>
    <property type="match status" value="1"/>
</dbReference>
<evidence type="ECO:0000313" key="10">
    <source>
        <dbReference type="Proteomes" id="UP000248806"/>
    </source>
</evidence>
<dbReference type="OrthoDB" id="9805821at2"/>
<evidence type="ECO:0000259" key="8">
    <source>
        <dbReference type="Pfam" id="PF01915"/>
    </source>
</evidence>
<comment type="catalytic activity">
    <reaction evidence="1">
        <text>Hydrolysis of terminal, non-reducing beta-D-glucosyl residues with release of beta-D-glucose.</text>
        <dbReference type="EC" id="3.2.1.21"/>
    </reaction>
</comment>
<dbReference type="SUPFAM" id="SSF51445">
    <property type="entry name" value="(Trans)glycosidases"/>
    <property type="match status" value="1"/>
</dbReference>
<evidence type="ECO:0000259" key="7">
    <source>
        <dbReference type="Pfam" id="PF00933"/>
    </source>
</evidence>
<reference evidence="9 10" key="1">
    <citation type="submission" date="2018-06" db="EMBL/GenBank/DDBJ databases">
        <title>Genomic Encyclopedia of Archaeal and Bacterial Type Strains, Phase II (KMG-II): from individual species to whole genera.</title>
        <authorList>
            <person name="Goeker M."/>
        </authorList>
    </citation>
    <scope>NUCLEOTIDE SEQUENCE [LARGE SCALE GENOMIC DNA]</scope>
    <source>
        <strain evidence="9 10">ATCC BAA-1881</strain>
    </source>
</reference>
<protein>
    <recommendedName>
        <fullName evidence="3">beta-glucosidase</fullName>
        <ecNumber evidence="3">3.2.1.21</ecNumber>
    </recommendedName>
</protein>
<accession>A0A326U5S0</accession>
<gene>
    <name evidence="9" type="ORF">EI42_03028</name>
</gene>
<dbReference type="Pfam" id="PF00933">
    <property type="entry name" value="Glyco_hydro_3"/>
    <property type="match status" value="1"/>
</dbReference>
<evidence type="ECO:0000256" key="5">
    <source>
        <dbReference type="ARBA" id="ARBA00022801"/>
    </source>
</evidence>
<evidence type="ECO:0000313" key="9">
    <source>
        <dbReference type="EMBL" id="PZW29306.1"/>
    </source>
</evidence>
<dbReference type="PRINTS" id="PR00133">
    <property type="entry name" value="GLHYDRLASE3"/>
</dbReference>
<evidence type="ECO:0000256" key="4">
    <source>
        <dbReference type="ARBA" id="ARBA00022729"/>
    </source>
</evidence>
<keyword evidence="4" id="KW-0732">Signal</keyword>